<dbReference type="Proteomes" id="UP001498398">
    <property type="component" value="Unassembled WGS sequence"/>
</dbReference>
<keyword evidence="3" id="KW-1185">Reference proteome</keyword>
<name>A0ABR1JJT2_9AGAR</name>
<feature type="domain" description="Heterokaryon incompatibility" evidence="1">
    <location>
        <begin position="22"/>
        <end position="115"/>
    </location>
</feature>
<protein>
    <recommendedName>
        <fullName evidence="1">Heterokaryon incompatibility domain-containing protein</fullName>
    </recommendedName>
</protein>
<evidence type="ECO:0000259" key="1">
    <source>
        <dbReference type="Pfam" id="PF06985"/>
    </source>
</evidence>
<proteinExistence type="predicted"/>
<dbReference type="PANTHER" id="PTHR10622:SF12">
    <property type="entry name" value="HET DOMAIN-CONTAINING PROTEIN"/>
    <property type="match status" value="1"/>
</dbReference>
<dbReference type="InterPro" id="IPR010730">
    <property type="entry name" value="HET"/>
</dbReference>
<comment type="caution">
    <text evidence="2">The sequence shown here is derived from an EMBL/GenBank/DDBJ whole genome shotgun (WGS) entry which is preliminary data.</text>
</comment>
<accession>A0ABR1JJT2</accession>
<dbReference type="Pfam" id="PF06985">
    <property type="entry name" value="HET"/>
    <property type="match status" value="1"/>
</dbReference>
<organism evidence="2 3">
    <name type="scientific">Marasmiellus scandens</name>
    <dbReference type="NCBI Taxonomy" id="2682957"/>
    <lineage>
        <taxon>Eukaryota</taxon>
        <taxon>Fungi</taxon>
        <taxon>Dikarya</taxon>
        <taxon>Basidiomycota</taxon>
        <taxon>Agaricomycotina</taxon>
        <taxon>Agaricomycetes</taxon>
        <taxon>Agaricomycetidae</taxon>
        <taxon>Agaricales</taxon>
        <taxon>Marasmiineae</taxon>
        <taxon>Omphalotaceae</taxon>
        <taxon>Marasmiellus</taxon>
    </lineage>
</organism>
<dbReference type="EMBL" id="JBANRG010000011">
    <property type="protein sequence ID" value="KAK7462341.1"/>
    <property type="molecule type" value="Genomic_DNA"/>
</dbReference>
<reference evidence="2 3" key="1">
    <citation type="submission" date="2024-01" db="EMBL/GenBank/DDBJ databases">
        <title>A draft genome for the cacao thread blight pathogen Marasmiellus scandens.</title>
        <authorList>
            <person name="Baruah I.K."/>
            <person name="Leung J."/>
            <person name="Bukari Y."/>
            <person name="Amoako-Attah I."/>
            <person name="Meinhardt L.W."/>
            <person name="Bailey B.A."/>
            <person name="Cohen S.P."/>
        </authorList>
    </citation>
    <scope>NUCLEOTIDE SEQUENCE [LARGE SCALE GENOMIC DNA]</scope>
    <source>
        <strain evidence="2 3">GH-19</strain>
    </source>
</reference>
<evidence type="ECO:0000313" key="2">
    <source>
        <dbReference type="EMBL" id="KAK7462341.1"/>
    </source>
</evidence>
<evidence type="ECO:0000313" key="3">
    <source>
        <dbReference type="Proteomes" id="UP001498398"/>
    </source>
</evidence>
<sequence length="725" mass="82871">MRLLNTKTYHLEEFYGAGIPKYAILSHTWEKEEVTFQDIHQNSLDVIKRSKPTAWSKVENACIYACKYDFKWIWIDSCCINKESSAELSEAINSMYQYYEDSGVCYAWLPDASRKDNPRSIDSKFKDCRWFKRGWTLQELLAPRYVTFLDKDWLEIGTRWTLRDVVSVITSIPVSVFEDGDIYKFSIAQRMSWAALRETTRPEDQAYCLMGIFGVSMPPIYGEGGAKAFMRLQQELIKISDDRSIFAWLAPPRSGKDEHRGLFARSPFEFRMSGEVGISESDDISADKSSYYFANNGIYIHLPLEPAPSNIQFNGELFLASLNCRSRENGSYVSVYLLKTSGQRYIRYHASEILFTRKIPAPDLQELVVKEKPLPYKVKEAQYTLEDSAGFSIELSPHARRSFDYLGGSLSPRRDQPHWVLHQTEMEWVLFPKRSLFASFNYVTRATGEFISLVLGFIDNVPCYNIYNRDAEPTSDTHWQLEDIIPQELRFRADRISVPLKSGRTTVSLSINTTGGESSSDTRILCVDCVDGTDATSSVPKPMETPRLGFTVPSVIHLVVPEYYQYEYALSLIGVFPPDFFFKECGSETYLSMPQTGESSENLRILTYILSEKADKMGSSSGEFITVHVALGIHGSTAWTDILSIENHRLNQETSEMIWRSYALNSGLRAHHQQKHQRSASVLASWVAQLSFNITVAIKERTNLQLGSHSLSMNFEPHLPRRKRI</sequence>
<dbReference type="PANTHER" id="PTHR10622">
    <property type="entry name" value="HET DOMAIN-CONTAINING PROTEIN"/>
    <property type="match status" value="1"/>
</dbReference>
<gene>
    <name evidence="2" type="ORF">VKT23_007942</name>
</gene>